<organism evidence="2 3">
    <name type="scientific">Soonwooa buanensis</name>
    <dbReference type="NCBI Taxonomy" id="619805"/>
    <lineage>
        <taxon>Bacteria</taxon>
        <taxon>Pseudomonadati</taxon>
        <taxon>Bacteroidota</taxon>
        <taxon>Flavobacteriia</taxon>
        <taxon>Flavobacteriales</taxon>
        <taxon>Weeksellaceae</taxon>
        <taxon>Chryseobacterium group</taxon>
        <taxon>Soonwooa</taxon>
    </lineage>
</organism>
<sequence>MKFWNIKKQFKKLKKDIKFKKTFKSIDASLKEISFFENNSFSFEESSDPKVSIIIPVYNQIHYTLNCLYSIFQNEDHIPKEIIVVNDCSTDDTAAIISKIKGVKLINNQENLGFLKSVNKAIQYAEGEFVYLLNNDTKVQKNYLSVLLEVFSEQKNVGAVGSKLIFSNSTLQEAGCLVFKNEIIVNRGATQSIDAPQFSFIRKVDYASGCSLLFKRKDAEGNLNLFDEVFAPAYYEENDLCMTLKHKQGLEIYYQPKSEILHFENVSYQNISLDKKNLLNRNSKIFYEKWTNYLKTNWKEGPENYRINDNKGYDKSILIVEEYMPKFDQDSGSNRFTEIVKILIANNHKVYLLIKNGVSEGDFVYLDMFQKLGVEVIRDYLTPKKMIIRAEKQLKQIRKAVDFIWIFRPEGYEYYLDVIQKIGFDAKIIYDMVDLHYLRFDREKDFFTKTRRRQKREKEVRELEQKALQNADVIVAISEQEKEILINEGFKKDNIFIVSNIHSVKTNITQKPFSERDGLVFIGGFNHKPNIDSVIYLHHDIMPLVWKENKDIKVYIIGGSVPDEIKALHSPQFQILGYQQEIDDYFTTAKAFVAPLRYGAGVKGKIGQALEYQIPVISTTIGVEGMKLKPNVNALVVEISDPEAFAKNILEIYTNEEKWNNLHKNSEDGLSYFSIKKQDENIKEIFEYLIK</sequence>
<dbReference type="OrthoDB" id="9807209at2"/>
<dbReference type="CDD" id="cd04186">
    <property type="entry name" value="GT_2_like_c"/>
    <property type="match status" value="1"/>
</dbReference>
<dbReference type="Pfam" id="PF00535">
    <property type="entry name" value="Glycos_transf_2"/>
    <property type="match status" value="1"/>
</dbReference>
<evidence type="ECO:0000313" key="2">
    <source>
        <dbReference type="EMBL" id="SKB97114.1"/>
    </source>
</evidence>
<feature type="domain" description="Glycosyltransferase 2-like" evidence="1">
    <location>
        <begin position="52"/>
        <end position="176"/>
    </location>
</feature>
<dbReference type="SUPFAM" id="SSF53448">
    <property type="entry name" value="Nucleotide-diphospho-sugar transferases"/>
    <property type="match status" value="1"/>
</dbReference>
<accession>A0A1T5FLL2</accession>
<dbReference type="Gene3D" id="3.40.50.2000">
    <property type="entry name" value="Glycogen Phosphorylase B"/>
    <property type="match status" value="2"/>
</dbReference>
<gene>
    <name evidence="2" type="ORF">SAMN05660477_02137</name>
</gene>
<keyword evidence="3" id="KW-1185">Reference proteome</keyword>
<dbReference type="Proteomes" id="UP000191112">
    <property type="component" value="Unassembled WGS sequence"/>
</dbReference>
<dbReference type="EMBL" id="FUYZ01000007">
    <property type="protein sequence ID" value="SKB97114.1"/>
    <property type="molecule type" value="Genomic_DNA"/>
</dbReference>
<dbReference type="InterPro" id="IPR001173">
    <property type="entry name" value="Glyco_trans_2-like"/>
</dbReference>
<dbReference type="AlphaFoldDB" id="A0A1T5FLL2"/>
<reference evidence="2 3" key="1">
    <citation type="submission" date="2017-02" db="EMBL/GenBank/DDBJ databases">
        <authorList>
            <person name="Peterson S.W."/>
        </authorList>
    </citation>
    <scope>NUCLEOTIDE SEQUENCE [LARGE SCALE GENOMIC DNA]</scope>
    <source>
        <strain evidence="2 3">DSM 22323</strain>
    </source>
</reference>
<dbReference type="GO" id="GO:0016740">
    <property type="term" value="F:transferase activity"/>
    <property type="evidence" value="ECO:0007669"/>
    <property type="project" value="UniProtKB-KW"/>
</dbReference>
<dbReference type="STRING" id="619805.SAMN05660477_02137"/>
<dbReference type="PANTHER" id="PTHR43179:SF7">
    <property type="entry name" value="RHAMNOSYLTRANSFERASE WBBL"/>
    <property type="match status" value="1"/>
</dbReference>
<keyword evidence="2" id="KW-0808">Transferase</keyword>
<evidence type="ECO:0000313" key="3">
    <source>
        <dbReference type="Proteomes" id="UP000191112"/>
    </source>
</evidence>
<dbReference type="CDD" id="cd03801">
    <property type="entry name" value="GT4_PimA-like"/>
    <property type="match status" value="1"/>
</dbReference>
<dbReference type="PANTHER" id="PTHR43179">
    <property type="entry name" value="RHAMNOSYLTRANSFERASE WBBL"/>
    <property type="match status" value="1"/>
</dbReference>
<protein>
    <submittedName>
        <fullName evidence="2">Glycosyltransferase, GT2 family</fullName>
    </submittedName>
</protein>
<dbReference type="Pfam" id="PF13692">
    <property type="entry name" value="Glyco_trans_1_4"/>
    <property type="match status" value="1"/>
</dbReference>
<dbReference type="RefSeq" id="WP_079667359.1">
    <property type="nucleotide sequence ID" value="NZ_FUYZ01000007.1"/>
</dbReference>
<dbReference type="SUPFAM" id="SSF53756">
    <property type="entry name" value="UDP-Glycosyltransferase/glycogen phosphorylase"/>
    <property type="match status" value="1"/>
</dbReference>
<name>A0A1T5FLL2_9FLAO</name>
<proteinExistence type="predicted"/>
<dbReference type="Gene3D" id="3.90.550.10">
    <property type="entry name" value="Spore Coat Polysaccharide Biosynthesis Protein SpsA, Chain A"/>
    <property type="match status" value="1"/>
</dbReference>
<evidence type="ECO:0000259" key="1">
    <source>
        <dbReference type="Pfam" id="PF00535"/>
    </source>
</evidence>
<dbReference type="InterPro" id="IPR029044">
    <property type="entry name" value="Nucleotide-diphossugar_trans"/>
</dbReference>